<evidence type="ECO:0000313" key="2">
    <source>
        <dbReference type="Proteomes" id="UP001177744"/>
    </source>
</evidence>
<protein>
    <submittedName>
        <fullName evidence="1">Uncharacterized protein</fullName>
    </submittedName>
</protein>
<keyword evidence="2" id="KW-1185">Reference proteome</keyword>
<reference evidence="1" key="1">
    <citation type="submission" date="2023-06" db="EMBL/GenBank/DDBJ databases">
        <title>Reference genome for the Northern bat (Eptesicus nilssonii), a most northern bat species.</title>
        <authorList>
            <person name="Laine V.N."/>
            <person name="Pulliainen A.T."/>
            <person name="Lilley T.M."/>
        </authorList>
    </citation>
    <scope>NUCLEOTIDE SEQUENCE</scope>
    <source>
        <strain evidence="1">BLF_Eptnil</strain>
        <tissue evidence="1">Kidney</tissue>
    </source>
</reference>
<name>A0AA40HP73_CNENI</name>
<dbReference type="EMBL" id="JAULJE010000014">
    <property type="protein sequence ID" value="KAK1334878.1"/>
    <property type="molecule type" value="Genomic_DNA"/>
</dbReference>
<proteinExistence type="predicted"/>
<dbReference type="Proteomes" id="UP001177744">
    <property type="component" value="Unassembled WGS sequence"/>
</dbReference>
<comment type="caution">
    <text evidence="1">The sequence shown here is derived from an EMBL/GenBank/DDBJ whole genome shotgun (WGS) entry which is preliminary data.</text>
</comment>
<gene>
    <name evidence="1" type="ORF">QTO34_004449</name>
</gene>
<accession>A0AA40HP73</accession>
<dbReference type="AlphaFoldDB" id="A0AA40HP73"/>
<organism evidence="1 2">
    <name type="scientific">Cnephaeus nilssonii</name>
    <name type="common">Northern bat</name>
    <name type="synonym">Eptesicus nilssonii</name>
    <dbReference type="NCBI Taxonomy" id="3371016"/>
    <lineage>
        <taxon>Eukaryota</taxon>
        <taxon>Metazoa</taxon>
        <taxon>Chordata</taxon>
        <taxon>Craniata</taxon>
        <taxon>Vertebrata</taxon>
        <taxon>Euteleostomi</taxon>
        <taxon>Mammalia</taxon>
        <taxon>Eutheria</taxon>
        <taxon>Laurasiatheria</taxon>
        <taxon>Chiroptera</taxon>
        <taxon>Yangochiroptera</taxon>
        <taxon>Vespertilionidae</taxon>
        <taxon>Cnephaeus</taxon>
    </lineage>
</organism>
<sequence>MTSWNSLGPLSQPKLNQVKLLSSAQKTAFELASVHFSIFISCLLTPADDIVHIHQDQNISCIHLLATTPDQVFIISYLDGYLMLTRVSKEDLRELTHSQHYACYRRCQLEEMGFQNRHGIP</sequence>
<evidence type="ECO:0000313" key="1">
    <source>
        <dbReference type="EMBL" id="KAK1334878.1"/>
    </source>
</evidence>